<comment type="caution">
    <text evidence="1">The sequence shown here is derived from an EMBL/GenBank/DDBJ whole genome shotgun (WGS) entry which is preliminary data.</text>
</comment>
<protein>
    <submittedName>
        <fullName evidence="1">Uncharacterized protein</fullName>
    </submittedName>
</protein>
<sequence>MVENKVLLVGAKVRAAKSHISCLRININGHLVEDSSVISVSFYIENACLTAILTVDEIKSTVFNMDPHSALGLDGFPGLFFKSFRDIVGQDIAGCVRQFFVDSWLPPELIRI</sequence>
<keyword evidence="2" id="KW-1185">Reference proteome</keyword>
<name>A0ACC1BMF8_9ROSI</name>
<accession>A0ACC1BMF8</accession>
<evidence type="ECO:0000313" key="2">
    <source>
        <dbReference type="Proteomes" id="UP001164250"/>
    </source>
</evidence>
<gene>
    <name evidence="1" type="ORF">Patl1_22079</name>
</gene>
<proteinExistence type="predicted"/>
<reference evidence="2" key="1">
    <citation type="journal article" date="2023" name="G3 (Bethesda)">
        <title>Genome assembly and association tests identify interacting loci associated with vigor, precocity, and sex in interspecific pistachio rootstocks.</title>
        <authorList>
            <person name="Palmer W."/>
            <person name="Jacygrad E."/>
            <person name="Sagayaradj S."/>
            <person name="Cavanaugh K."/>
            <person name="Han R."/>
            <person name="Bertier L."/>
            <person name="Beede B."/>
            <person name="Kafkas S."/>
            <person name="Golino D."/>
            <person name="Preece J."/>
            <person name="Michelmore R."/>
        </authorList>
    </citation>
    <scope>NUCLEOTIDE SEQUENCE [LARGE SCALE GENOMIC DNA]</scope>
</reference>
<dbReference type="Proteomes" id="UP001164250">
    <property type="component" value="Chromosome 4"/>
</dbReference>
<organism evidence="1 2">
    <name type="scientific">Pistacia atlantica</name>
    <dbReference type="NCBI Taxonomy" id="434234"/>
    <lineage>
        <taxon>Eukaryota</taxon>
        <taxon>Viridiplantae</taxon>
        <taxon>Streptophyta</taxon>
        <taxon>Embryophyta</taxon>
        <taxon>Tracheophyta</taxon>
        <taxon>Spermatophyta</taxon>
        <taxon>Magnoliopsida</taxon>
        <taxon>eudicotyledons</taxon>
        <taxon>Gunneridae</taxon>
        <taxon>Pentapetalae</taxon>
        <taxon>rosids</taxon>
        <taxon>malvids</taxon>
        <taxon>Sapindales</taxon>
        <taxon>Anacardiaceae</taxon>
        <taxon>Pistacia</taxon>
    </lineage>
</organism>
<evidence type="ECO:0000313" key="1">
    <source>
        <dbReference type="EMBL" id="KAJ0100098.1"/>
    </source>
</evidence>
<dbReference type="EMBL" id="CM047900">
    <property type="protein sequence ID" value="KAJ0100098.1"/>
    <property type="molecule type" value="Genomic_DNA"/>
</dbReference>